<evidence type="ECO:0000313" key="1">
    <source>
        <dbReference type="EMBL" id="KIV78876.1"/>
    </source>
</evidence>
<protein>
    <submittedName>
        <fullName evidence="1">Uncharacterized protein</fullName>
    </submittedName>
</protein>
<accession>A0A0D1WUL2</accession>
<sequence>MSLEGKAEEWAIKVFQAIWYYEFNKDRQTLPHLPLADREKFVRSAWEMRIKKTKPLSEGMGKKAHAGGLLAREAIREGGDERLRSTILHGYTHVVIRRSIATMLTPNSETSLSNFVVHVDTLKKDTVFVAKVFVIREGLSPPKLSFRRLLPRTD</sequence>
<name>A0A0D1WUL2_9EURO</name>
<dbReference type="EMBL" id="KN846953">
    <property type="protein sequence ID" value="KIV78876.1"/>
    <property type="molecule type" value="Genomic_DNA"/>
</dbReference>
<proteinExistence type="predicted"/>
<organism evidence="1 2">
    <name type="scientific">Exophiala sideris</name>
    <dbReference type="NCBI Taxonomy" id="1016849"/>
    <lineage>
        <taxon>Eukaryota</taxon>
        <taxon>Fungi</taxon>
        <taxon>Dikarya</taxon>
        <taxon>Ascomycota</taxon>
        <taxon>Pezizomycotina</taxon>
        <taxon>Eurotiomycetes</taxon>
        <taxon>Chaetothyriomycetidae</taxon>
        <taxon>Chaetothyriales</taxon>
        <taxon>Herpotrichiellaceae</taxon>
        <taxon>Exophiala</taxon>
    </lineage>
</organism>
<gene>
    <name evidence="1" type="ORF">PV11_06481</name>
</gene>
<dbReference type="HOGENOM" id="CLU_1704257_0_0_1"/>
<reference evidence="1 2" key="1">
    <citation type="submission" date="2015-01" db="EMBL/GenBank/DDBJ databases">
        <title>The Genome Sequence of Exophiala sideris CBS121828.</title>
        <authorList>
            <consortium name="The Broad Institute Genomics Platform"/>
            <person name="Cuomo C."/>
            <person name="de Hoog S."/>
            <person name="Gorbushina A."/>
            <person name="Stielow B."/>
            <person name="Teixiera M."/>
            <person name="Abouelleil A."/>
            <person name="Chapman S.B."/>
            <person name="Priest M."/>
            <person name="Young S.K."/>
            <person name="Wortman J."/>
            <person name="Nusbaum C."/>
            <person name="Birren B."/>
        </authorList>
    </citation>
    <scope>NUCLEOTIDE SEQUENCE [LARGE SCALE GENOMIC DNA]</scope>
    <source>
        <strain evidence="1 2">CBS 121828</strain>
    </source>
</reference>
<dbReference type="AlphaFoldDB" id="A0A0D1WUL2"/>
<evidence type="ECO:0000313" key="2">
    <source>
        <dbReference type="Proteomes" id="UP000053599"/>
    </source>
</evidence>
<dbReference type="Proteomes" id="UP000053599">
    <property type="component" value="Unassembled WGS sequence"/>
</dbReference>